<dbReference type="RefSeq" id="XP_016243607.1">
    <property type="nucleotide sequence ID" value="XM_016399045.1"/>
</dbReference>
<organism evidence="1 2">
    <name type="scientific">Cladophialophora immunda</name>
    <dbReference type="NCBI Taxonomy" id="569365"/>
    <lineage>
        <taxon>Eukaryota</taxon>
        <taxon>Fungi</taxon>
        <taxon>Dikarya</taxon>
        <taxon>Ascomycota</taxon>
        <taxon>Pezizomycotina</taxon>
        <taxon>Eurotiomycetes</taxon>
        <taxon>Chaetothyriomycetidae</taxon>
        <taxon>Chaetothyriales</taxon>
        <taxon>Herpotrichiellaceae</taxon>
        <taxon>Cladophialophora</taxon>
    </lineage>
</organism>
<evidence type="ECO:0000313" key="2">
    <source>
        <dbReference type="Proteomes" id="UP000054466"/>
    </source>
</evidence>
<dbReference type="GeneID" id="27350789"/>
<dbReference type="HOGENOM" id="CLU_1981420_0_0_1"/>
<dbReference type="AlphaFoldDB" id="A0A0D1Z706"/>
<accession>A0A0D1Z706</accession>
<dbReference type="EMBL" id="KN847046">
    <property type="protein sequence ID" value="KIW23391.1"/>
    <property type="molecule type" value="Genomic_DNA"/>
</dbReference>
<protein>
    <submittedName>
        <fullName evidence="1">Uncharacterized protein</fullName>
    </submittedName>
</protein>
<gene>
    <name evidence="1" type="ORF">PV07_11595</name>
</gene>
<dbReference type="VEuPathDB" id="FungiDB:PV07_11595"/>
<proteinExistence type="predicted"/>
<sequence>MTLPLNSGVMLMTGTPHVWQKYLFGRTSASKTCYLGWGKEWVGVPDYQTYRCTGVPLSVSGSWRGKKYLVRARRHISGDFAAVGTVAQMAAALFAKEVVVVDLDGDGWVREAGVSQRSIAQSSDRH</sequence>
<keyword evidence="2" id="KW-1185">Reference proteome</keyword>
<reference evidence="1 2" key="1">
    <citation type="submission" date="2015-01" db="EMBL/GenBank/DDBJ databases">
        <title>The Genome Sequence of Cladophialophora immunda CBS83496.</title>
        <authorList>
            <consortium name="The Broad Institute Genomics Platform"/>
            <person name="Cuomo C."/>
            <person name="de Hoog S."/>
            <person name="Gorbushina A."/>
            <person name="Stielow B."/>
            <person name="Teixiera M."/>
            <person name="Abouelleil A."/>
            <person name="Chapman S.B."/>
            <person name="Priest M."/>
            <person name="Young S.K."/>
            <person name="Wortman J."/>
            <person name="Nusbaum C."/>
            <person name="Birren B."/>
        </authorList>
    </citation>
    <scope>NUCLEOTIDE SEQUENCE [LARGE SCALE GENOMIC DNA]</scope>
    <source>
        <strain evidence="1 2">CBS 83496</strain>
    </source>
</reference>
<evidence type="ECO:0000313" key="1">
    <source>
        <dbReference type="EMBL" id="KIW23391.1"/>
    </source>
</evidence>
<dbReference type="Proteomes" id="UP000054466">
    <property type="component" value="Unassembled WGS sequence"/>
</dbReference>
<name>A0A0D1Z706_9EURO</name>